<evidence type="ECO:0000313" key="2">
    <source>
        <dbReference type="Proteomes" id="UP000219068"/>
    </source>
</evidence>
<dbReference type="InterPro" id="IPR038735">
    <property type="entry name" value="MSMEG_1276-like_NTP-PPase_dom"/>
</dbReference>
<dbReference type="Proteomes" id="UP000219068">
    <property type="component" value="Unassembled WGS sequence"/>
</dbReference>
<evidence type="ECO:0000313" key="1">
    <source>
        <dbReference type="EMBL" id="SOC26623.1"/>
    </source>
</evidence>
<protein>
    <submittedName>
        <fullName evidence="1">Predicted house-cleaning noncanonical NTP pyrophosphatase, all-alpha NTP-PPase (MazG) superfamily</fullName>
    </submittedName>
</protein>
<dbReference type="EMBL" id="OBMM01000005">
    <property type="protein sequence ID" value="SOC26623.1"/>
    <property type="molecule type" value="Genomic_DNA"/>
</dbReference>
<name>A0A285TS77_9PROT</name>
<dbReference type="SUPFAM" id="SSF101386">
    <property type="entry name" value="all-alpha NTP pyrophosphatases"/>
    <property type="match status" value="1"/>
</dbReference>
<accession>A0A285TS77</accession>
<dbReference type="CDD" id="cd11532">
    <property type="entry name" value="NTP-PPase_COG4997"/>
    <property type="match status" value="1"/>
</dbReference>
<dbReference type="AlphaFoldDB" id="A0A285TS77"/>
<reference evidence="1 2" key="1">
    <citation type="submission" date="2017-08" db="EMBL/GenBank/DDBJ databases">
        <authorList>
            <person name="de Groot N.N."/>
        </authorList>
    </citation>
    <scope>NUCLEOTIDE SEQUENCE [LARGE SCALE GENOMIC DNA]</scope>
    <source>
        <strain evidence="1 2">USBA 78</strain>
    </source>
</reference>
<proteinExistence type="predicted"/>
<gene>
    <name evidence="1" type="ORF">SAMN05428964_105147</name>
</gene>
<sequence length="100" mass="11354">MAEKLVRDLLSDRIPAAELRIEENPESLRQMAIRKLHEEFGELADTDYSDVNEFADVLEVVLHIAKQGGITEEEVFSARDKKAAEKGRFERGLVWSGPQN</sequence>
<dbReference type="RefSeq" id="WP_097052719.1">
    <property type="nucleotide sequence ID" value="NZ_OBMM01000005.1"/>
</dbReference>
<organism evidence="1 2">
    <name type="scientific">Thalassospira xiamenensis</name>
    <dbReference type="NCBI Taxonomy" id="220697"/>
    <lineage>
        <taxon>Bacteria</taxon>
        <taxon>Pseudomonadati</taxon>
        <taxon>Pseudomonadota</taxon>
        <taxon>Alphaproteobacteria</taxon>
        <taxon>Rhodospirillales</taxon>
        <taxon>Thalassospiraceae</taxon>
        <taxon>Thalassospira</taxon>
    </lineage>
</organism>